<proteinExistence type="predicted"/>
<evidence type="ECO:0008006" key="4">
    <source>
        <dbReference type="Google" id="ProtNLM"/>
    </source>
</evidence>
<protein>
    <recommendedName>
        <fullName evidence="4">DUF2992 family protein</fullName>
    </recommendedName>
</protein>
<evidence type="ECO:0000256" key="1">
    <source>
        <dbReference type="SAM" id="MobiDB-lite"/>
    </source>
</evidence>
<gene>
    <name evidence="2" type="ORF">UAU_02182</name>
</gene>
<dbReference type="Proteomes" id="UP000013782">
    <property type="component" value="Unassembled WGS sequence"/>
</dbReference>
<feature type="compositionally biased region" description="Basic residues" evidence="1">
    <location>
        <begin position="63"/>
        <end position="74"/>
    </location>
</feature>
<feature type="compositionally biased region" description="Basic and acidic residues" evidence="1">
    <location>
        <begin position="111"/>
        <end position="125"/>
    </location>
</feature>
<sequence length="135" mass="15991">MKLTIYFDGSFWCGLIETDETCYQAIRYVFGPEPKDSEVFDFVCHQLPKLLDQPAASTTKPLKQTKRLSPKRMQRMINREKRQPVVSTKAQLAMQEAREEMKTARRSKSKAQKEQLAQERFQQRQEKKRQKKRGH</sequence>
<dbReference type="InterPro" id="IPR016787">
    <property type="entry name" value="UCP021328"/>
</dbReference>
<dbReference type="RefSeq" id="WP_010757173.1">
    <property type="nucleotide sequence ID" value="NZ_ASWD01000001.1"/>
</dbReference>
<feature type="region of interest" description="Disordered" evidence="1">
    <location>
        <begin position="55"/>
        <end position="135"/>
    </location>
</feature>
<dbReference type="eggNOG" id="ENOG502ZBVG">
    <property type="taxonomic scope" value="Bacteria"/>
</dbReference>
<reference evidence="2 3" key="1">
    <citation type="submission" date="2013-02" db="EMBL/GenBank/DDBJ databases">
        <title>The Genome Sequence of Enterococcus pallens BAA-351.</title>
        <authorList>
            <consortium name="The Broad Institute Genome Sequencing Platform"/>
            <consortium name="The Broad Institute Genome Sequencing Center for Infectious Disease"/>
            <person name="Earl A.M."/>
            <person name="Gilmore M.S."/>
            <person name="Lebreton F."/>
            <person name="Walker B."/>
            <person name="Young S.K."/>
            <person name="Zeng Q."/>
            <person name="Gargeya S."/>
            <person name="Fitzgerald M."/>
            <person name="Haas B."/>
            <person name="Abouelleil A."/>
            <person name="Alvarado L."/>
            <person name="Arachchi H.M."/>
            <person name="Berlin A.M."/>
            <person name="Chapman S.B."/>
            <person name="Dewar J."/>
            <person name="Goldberg J."/>
            <person name="Griggs A."/>
            <person name="Gujja S."/>
            <person name="Hansen M."/>
            <person name="Howarth C."/>
            <person name="Imamovic A."/>
            <person name="Larimer J."/>
            <person name="McCowan C."/>
            <person name="Murphy C."/>
            <person name="Neiman D."/>
            <person name="Pearson M."/>
            <person name="Priest M."/>
            <person name="Roberts A."/>
            <person name="Saif S."/>
            <person name="Shea T."/>
            <person name="Sisk P."/>
            <person name="Sykes S."/>
            <person name="Wortman J."/>
            <person name="Nusbaum C."/>
            <person name="Birren B."/>
        </authorList>
    </citation>
    <scope>NUCLEOTIDE SEQUENCE [LARGE SCALE GENOMIC DNA]</scope>
    <source>
        <strain evidence="2 3">ATCC BAA-351</strain>
    </source>
</reference>
<dbReference type="PIRSF" id="PIRSF021328">
    <property type="entry name" value="UCP021328"/>
    <property type="match status" value="1"/>
</dbReference>
<dbReference type="HOGENOM" id="CLU_123192_0_1_9"/>
<evidence type="ECO:0000313" key="3">
    <source>
        <dbReference type="Proteomes" id="UP000013782"/>
    </source>
</evidence>
<feature type="compositionally biased region" description="Basic residues" evidence="1">
    <location>
        <begin position="126"/>
        <end position="135"/>
    </location>
</feature>
<dbReference type="Pfam" id="PF11208">
    <property type="entry name" value="DUF2992"/>
    <property type="match status" value="1"/>
</dbReference>
<evidence type="ECO:0000313" key="2">
    <source>
        <dbReference type="EMBL" id="EOH94447.1"/>
    </source>
</evidence>
<dbReference type="OrthoDB" id="4570726at2"/>
<comment type="caution">
    <text evidence="2">The sequence shown here is derived from an EMBL/GenBank/DDBJ whole genome shotgun (WGS) entry which is preliminary data.</text>
</comment>
<accession>R2QDJ0</accession>
<dbReference type="PATRIC" id="fig|1158607.3.peg.2154"/>
<dbReference type="STRING" id="160454.RV10_GL001756"/>
<organism evidence="2 3">
    <name type="scientific">Enterococcus pallens ATCC BAA-351</name>
    <dbReference type="NCBI Taxonomy" id="1158607"/>
    <lineage>
        <taxon>Bacteria</taxon>
        <taxon>Bacillati</taxon>
        <taxon>Bacillota</taxon>
        <taxon>Bacilli</taxon>
        <taxon>Lactobacillales</taxon>
        <taxon>Enterococcaceae</taxon>
        <taxon>Enterococcus</taxon>
    </lineage>
</organism>
<dbReference type="EMBL" id="AJAQ01000015">
    <property type="protein sequence ID" value="EOH94447.1"/>
    <property type="molecule type" value="Genomic_DNA"/>
</dbReference>
<keyword evidence="3" id="KW-1185">Reference proteome</keyword>
<name>R2QDJ0_9ENTE</name>
<dbReference type="AlphaFoldDB" id="R2QDJ0"/>